<sequence length="249" mass="26928">MRLTWKQRLVHTGMAAIVLTMAAGGIGGASAAEEKGTEQAKSSGKAAIRVMGTVTHGLLQNPVHERQYWKLLAATYAPDTSAAWATALEERKQAEAALPGPFGKTNVLYKGAAVTESSLTTDRLPAELQVSTEPLKEGEKGTFTLRLKSLDVNGEPAQPVEGGQTEVIFKKAIPLEAGDDIIKTELPAEIKRQQQLSEAIEQGDSQAIRGLLPQLLEDYKKQTESIRTLAEKLKEQKTDDIKSVPAENE</sequence>
<keyword evidence="3" id="KW-1185">Reference proteome</keyword>
<protein>
    <submittedName>
        <fullName evidence="2">Uncharacterized protein</fullName>
    </submittedName>
</protein>
<feature type="signal peptide" evidence="1">
    <location>
        <begin position="1"/>
        <end position="31"/>
    </location>
</feature>
<dbReference type="EMBL" id="JBBPCC010000016">
    <property type="protein sequence ID" value="MEK8130653.1"/>
    <property type="molecule type" value="Genomic_DNA"/>
</dbReference>
<name>A0ABU9DRE9_9BACL</name>
<dbReference type="Proteomes" id="UP001469365">
    <property type="component" value="Unassembled WGS sequence"/>
</dbReference>
<gene>
    <name evidence="2" type="ORF">WMW72_22355</name>
</gene>
<keyword evidence="1" id="KW-0732">Signal</keyword>
<proteinExistence type="predicted"/>
<evidence type="ECO:0000313" key="2">
    <source>
        <dbReference type="EMBL" id="MEK8130653.1"/>
    </source>
</evidence>
<evidence type="ECO:0000256" key="1">
    <source>
        <dbReference type="SAM" id="SignalP"/>
    </source>
</evidence>
<feature type="chain" id="PRO_5047417535" evidence="1">
    <location>
        <begin position="32"/>
        <end position="249"/>
    </location>
</feature>
<accession>A0ABU9DRE9</accession>
<evidence type="ECO:0000313" key="3">
    <source>
        <dbReference type="Proteomes" id="UP001469365"/>
    </source>
</evidence>
<organism evidence="2 3">
    <name type="scientific">Paenibacillus filicis</name>
    <dbReference type="NCBI Taxonomy" id="669464"/>
    <lineage>
        <taxon>Bacteria</taxon>
        <taxon>Bacillati</taxon>
        <taxon>Bacillota</taxon>
        <taxon>Bacilli</taxon>
        <taxon>Bacillales</taxon>
        <taxon>Paenibacillaceae</taxon>
        <taxon>Paenibacillus</taxon>
    </lineage>
</organism>
<comment type="caution">
    <text evidence="2">The sequence shown here is derived from an EMBL/GenBank/DDBJ whole genome shotgun (WGS) entry which is preliminary data.</text>
</comment>
<reference evidence="2 3" key="1">
    <citation type="submission" date="2024-04" db="EMBL/GenBank/DDBJ databases">
        <title>draft genome sequnece of Paenibacillus filicis.</title>
        <authorList>
            <person name="Kim D.-U."/>
        </authorList>
    </citation>
    <scope>NUCLEOTIDE SEQUENCE [LARGE SCALE GENOMIC DNA]</scope>
    <source>
        <strain evidence="2 3">KACC14197</strain>
    </source>
</reference>
<dbReference type="RefSeq" id="WP_341417793.1">
    <property type="nucleotide sequence ID" value="NZ_JBBPCC010000016.1"/>
</dbReference>